<evidence type="ECO:0000256" key="5">
    <source>
        <dbReference type="ARBA" id="ARBA00038437"/>
    </source>
</evidence>
<feature type="compositionally biased region" description="Basic residues" evidence="7">
    <location>
        <begin position="404"/>
        <end position="420"/>
    </location>
</feature>
<dbReference type="OrthoDB" id="9805696at2"/>
<dbReference type="Proteomes" id="UP000030401">
    <property type="component" value="Unassembled WGS sequence"/>
</dbReference>
<dbReference type="CDD" id="cd18787">
    <property type="entry name" value="SF2_C_DEAD"/>
    <property type="match status" value="1"/>
</dbReference>
<keyword evidence="4" id="KW-0067">ATP-binding</keyword>
<dbReference type="eggNOG" id="COG0513">
    <property type="taxonomic scope" value="Bacteria"/>
</dbReference>
<feature type="short sequence motif" description="Q motif" evidence="6">
    <location>
        <begin position="4"/>
        <end position="32"/>
    </location>
</feature>
<keyword evidence="1" id="KW-0547">Nucleotide-binding</keyword>
<evidence type="ECO:0000256" key="6">
    <source>
        <dbReference type="PROSITE-ProRule" id="PRU00552"/>
    </source>
</evidence>
<keyword evidence="12" id="KW-1185">Reference proteome</keyword>
<evidence type="ECO:0000256" key="3">
    <source>
        <dbReference type="ARBA" id="ARBA00022806"/>
    </source>
</evidence>
<comment type="similarity">
    <text evidence="5">Belongs to the DEAD box helicase family.</text>
</comment>
<dbReference type="PROSITE" id="PS51192">
    <property type="entry name" value="HELICASE_ATP_BIND_1"/>
    <property type="match status" value="1"/>
</dbReference>
<feature type="domain" description="Helicase C-terminal" evidence="9">
    <location>
        <begin position="239"/>
        <end position="387"/>
    </location>
</feature>
<dbReference type="PANTHER" id="PTHR47959">
    <property type="entry name" value="ATP-DEPENDENT RNA HELICASE RHLE-RELATED"/>
    <property type="match status" value="1"/>
</dbReference>
<dbReference type="PANTHER" id="PTHR47959:SF1">
    <property type="entry name" value="ATP-DEPENDENT RNA HELICASE DBPA"/>
    <property type="match status" value="1"/>
</dbReference>
<sequence length="439" mass="50340">MAKYSFQSFALSQVTQNIISKLQFHQPTPIQRKVIPAVLRGESLIGQAHTGSGKTHSYLIPLFNKIDEAKKEVQVIVTAPTRELAIQIHEEVRKMVQFSGKEKDWKAMLMIGGTDKQKTIDKLKEQPQIVIGTPGRILDLMKEGALDGHTAKSFVVDEADLMLDLGFIQEVDQILVRMDQQVQLLVFSATIPDKLRPFLKKYLENPTFIVADENKPSPEKMEHKLIPLRHRKKADMIIQVSHIIKPYLAIIFANRKERADELHQELNSKGLEAGILHGGLTPRERKRMLKDIKSLRYQYIVATDLAARGIDIPGVSHVINADLPKEEEFYIHRVGRTARAGLEGTAINLYTDEDEQLIARLEKKGLPFEQCDIKNGHFIPLKDWNERSSRKRPESELDKEAWKQVRKPKKVKPGYKKKMNKQAESIKKKMKRKNYKGRK</sequence>
<feature type="compositionally biased region" description="Basic residues" evidence="7">
    <location>
        <begin position="428"/>
        <end position="439"/>
    </location>
</feature>
<dbReference type="GO" id="GO:0016787">
    <property type="term" value="F:hydrolase activity"/>
    <property type="evidence" value="ECO:0007669"/>
    <property type="project" value="UniProtKB-KW"/>
</dbReference>
<dbReference type="Pfam" id="PF00271">
    <property type="entry name" value="Helicase_C"/>
    <property type="match status" value="1"/>
</dbReference>
<dbReference type="STRING" id="1385512.N784_00755"/>
<protein>
    <submittedName>
        <fullName evidence="11">DEAD/DEAH box helicase</fullName>
    </submittedName>
</protein>
<proteinExistence type="inferred from homology"/>
<dbReference type="GO" id="GO:0003676">
    <property type="term" value="F:nucleic acid binding"/>
    <property type="evidence" value="ECO:0007669"/>
    <property type="project" value="InterPro"/>
</dbReference>
<evidence type="ECO:0000259" key="8">
    <source>
        <dbReference type="PROSITE" id="PS51192"/>
    </source>
</evidence>
<reference evidence="11 12" key="1">
    <citation type="submission" date="2013-08" db="EMBL/GenBank/DDBJ databases">
        <authorList>
            <person name="Huang J."/>
            <person name="Wang G."/>
        </authorList>
    </citation>
    <scope>NUCLEOTIDE SEQUENCE [LARGE SCALE GENOMIC DNA]</scope>
    <source>
        <strain evidence="11 12">JSM 072002</strain>
    </source>
</reference>
<keyword evidence="2" id="KW-0378">Hydrolase</keyword>
<dbReference type="EMBL" id="AVPG01000001">
    <property type="protein sequence ID" value="KGX88899.1"/>
    <property type="molecule type" value="Genomic_DNA"/>
</dbReference>
<dbReference type="GO" id="GO:0005829">
    <property type="term" value="C:cytosol"/>
    <property type="evidence" value="ECO:0007669"/>
    <property type="project" value="TreeGrafter"/>
</dbReference>
<evidence type="ECO:0000256" key="2">
    <source>
        <dbReference type="ARBA" id="ARBA00022801"/>
    </source>
</evidence>
<name>A0A0A5GA17_9BACI</name>
<feature type="domain" description="Helicase ATP-binding" evidence="8">
    <location>
        <begin position="35"/>
        <end position="209"/>
    </location>
</feature>
<dbReference type="SMART" id="SM00487">
    <property type="entry name" value="DEXDc"/>
    <property type="match status" value="1"/>
</dbReference>
<dbReference type="InterPro" id="IPR014014">
    <property type="entry name" value="RNA_helicase_DEAD_Q_motif"/>
</dbReference>
<dbReference type="PROSITE" id="PS51194">
    <property type="entry name" value="HELICASE_CTER"/>
    <property type="match status" value="1"/>
</dbReference>
<evidence type="ECO:0000259" key="9">
    <source>
        <dbReference type="PROSITE" id="PS51194"/>
    </source>
</evidence>
<dbReference type="Pfam" id="PF00270">
    <property type="entry name" value="DEAD"/>
    <property type="match status" value="1"/>
</dbReference>
<feature type="domain" description="DEAD-box RNA helicase Q" evidence="10">
    <location>
        <begin position="4"/>
        <end position="32"/>
    </location>
</feature>
<dbReference type="PROSITE" id="PS51195">
    <property type="entry name" value="Q_MOTIF"/>
    <property type="match status" value="1"/>
</dbReference>
<evidence type="ECO:0000256" key="4">
    <source>
        <dbReference type="ARBA" id="ARBA00022840"/>
    </source>
</evidence>
<dbReference type="InterPro" id="IPR027417">
    <property type="entry name" value="P-loop_NTPase"/>
</dbReference>
<dbReference type="AlphaFoldDB" id="A0A0A5GA17"/>
<evidence type="ECO:0000259" key="10">
    <source>
        <dbReference type="PROSITE" id="PS51195"/>
    </source>
</evidence>
<dbReference type="InterPro" id="IPR001650">
    <property type="entry name" value="Helicase_C-like"/>
</dbReference>
<dbReference type="InterPro" id="IPR050079">
    <property type="entry name" value="DEAD_box_RNA_helicase"/>
</dbReference>
<accession>A0A0A5GA17</accession>
<dbReference type="GO" id="GO:0005524">
    <property type="term" value="F:ATP binding"/>
    <property type="evidence" value="ECO:0007669"/>
    <property type="project" value="UniProtKB-KW"/>
</dbReference>
<keyword evidence="3 11" id="KW-0347">Helicase</keyword>
<comment type="caution">
    <text evidence="11">The sequence shown here is derived from an EMBL/GenBank/DDBJ whole genome shotgun (WGS) entry which is preliminary data.</text>
</comment>
<dbReference type="RefSeq" id="WP_036830972.1">
    <property type="nucleotide sequence ID" value="NZ_AVPG01000001.1"/>
</dbReference>
<organism evidence="11 12">
    <name type="scientific">Pontibacillus litoralis JSM 072002</name>
    <dbReference type="NCBI Taxonomy" id="1385512"/>
    <lineage>
        <taxon>Bacteria</taxon>
        <taxon>Bacillati</taxon>
        <taxon>Bacillota</taxon>
        <taxon>Bacilli</taxon>
        <taxon>Bacillales</taxon>
        <taxon>Bacillaceae</taxon>
        <taxon>Pontibacillus</taxon>
    </lineage>
</organism>
<dbReference type="InterPro" id="IPR014001">
    <property type="entry name" value="Helicase_ATP-bd"/>
</dbReference>
<feature type="region of interest" description="Disordered" evidence="7">
    <location>
        <begin position="387"/>
        <end position="439"/>
    </location>
</feature>
<dbReference type="InterPro" id="IPR044742">
    <property type="entry name" value="DEAD/DEAH_RhlB"/>
</dbReference>
<dbReference type="Gene3D" id="3.40.50.300">
    <property type="entry name" value="P-loop containing nucleotide triphosphate hydrolases"/>
    <property type="match status" value="2"/>
</dbReference>
<evidence type="ECO:0000256" key="7">
    <source>
        <dbReference type="SAM" id="MobiDB-lite"/>
    </source>
</evidence>
<evidence type="ECO:0000313" key="12">
    <source>
        <dbReference type="Proteomes" id="UP000030401"/>
    </source>
</evidence>
<gene>
    <name evidence="11" type="ORF">N784_00755</name>
</gene>
<dbReference type="SMART" id="SM00490">
    <property type="entry name" value="HELICc"/>
    <property type="match status" value="1"/>
</dbReference>
<evidence type="ECO:0000313" key="11">
    <source>
        <dbReference type="EMBL" id="KGX88899.1"/>
    </source>
</evidence>
<dbReference type="GO" id="GO:0003724">
    <property type="term" value="F:RNA helicase activity"/>
    <property type="evidence" value="ECO:0007669"/>
    <property type="project" value="InterPro"/>
</dbReference>
<evidence type="ECO:0000256" key="1">
    <source>
        <dbReference type="ARBA" id="ARBA00022741"/>
    </source>
</evidence>
<dbReference type="InterPro" id="IPR011545">
    <property type="entry name" value="DEAD/DEAH_box_helicase_dom"/>
</dbReference>
<feature type="compositionally biased region" description="Basic and acidic residues" evidence="7">
    <location>
        <begin position="387"/>
        <end position="403"/>
    </location>
</feature>
<dbReference type="CDD" id="cd00268">
    <property type="entry name" value="DEADc"/>
    <property type="match status" value="1"/>
</dbReference>
<dbReference type="SUPFAM" id="SSF52540">
    <property type="entry name" value="P-loop containing nucleoside triphosphate hydrolases"/>
    <property type="match status" value="1"/>
</dbReference>